<comment type="caution">
    <text evidence="10">The sequence shown here is derived from an EMBL/GenBank/DDBJ whole genome shotgun (WGS) entry which is preliminary data.</text>
</comment>
<gene>
    <name evidence="10" type="ORF">OW763_14770</name>
</gene>
<protein>
    <submittedName>
        <fullName evidence="10">Ger(X)C family spore germination protein</fullName>
    </submittedName>
</protein>
<dbReference type="Gene3D" id="3.30.300.210">
    <property type="entry name" value="Nutrient germinant receptor protein C, domain 3"/>
    <property type="match status" value="1"/>
</dbReference>
<keyword evidence="11" id="KW-1185">Reference proteome</keyword>
<dbReference type="PROSITE" id="PS51257">
    <property type="entry name" value="PROKAR_LIPOPROTEIN"/>
    <property type="match status" value="1"/>
</dbReference>
<dbReference type="Pfam" id="PF25198">
    <property type="entry name" value="Spore_GerAC_N"/>
    <property type="match status" value="1"/>
</dbReference>
<keyword evidence="5" id="KW-0472">Membrane</keyword>
<evidence type="ECO:0000256" key="6">
    <source>
        <dbReference type="ARBA" id="ARBA00023139"/>
    </source>
</evidence>
<keyword evidence="4" id="KW-0732">Signal</keyword>
<evidence type="ECO:0000256" key="4">
    <source>
        <dbReference type="ARBA" id="ARBA00022729"/>
    </source>
</evidence>
<evidence type="ECO:0000256" key="7">
    <source>
        <dbReference type="ARBA" id="ARBA00023288"/>
    </source>
</evidence>
<feature type="domain" description="Spore germination protein N-terminal" evidence="9">
    <location>
        <begin position="21"/>
        <end position="214"/>
    </location>
</feature>
<name>A0ABT4D2X5_9CLOT</name>
<evidence type="ECO:0000313" key="10">
    <source>
        <dbReference type="EMBL" id="MCY6485595.1"/>
    </source>
</evidence>
<accession>A0ABT4D2X5</accession>
<comment type="similarity">
    <text evidence="2">Belongs to the GerABKC lipoprotein family.</text>
</comment>
<dbReference type="InterPro" id="IPR057336">
    <property type="entry name" value="GerAC_N"/>
</dbReference>
<keyword evidence="6" id="KW-0564">Palmitate</keyword>
<dbReference type="NCBIfam" id="TIGR02887">
    <property type="entry name" value="spore_ger_x_C"/>
    <property type="match status" value="1"/>
</dbReference>
<evidence type="ECO:0000259" key="9">
    <source>
        <dbReference type="Pfam" id="PF25198"/>
    </source>
</evidence>
<dbReference type="Proteomes" id="UP001078443">
    <property type="component" value="Unassembled WGS sequence"/>
</dbReference>
<evidence type="ECO:0000259" key="8">
    <source>
        <dbReference type="Pfam" id="PF05504"/>
    </source>
</evidence>
<feature type="domain" description="Spore germination GerAC-like C-terminal" evidence="8">
    <location>
        <begin position="225"/>
        <end position="390"/>
    </location>
</feature>
<dbReference type="PANTHER" id="PTHR35789:SF1">
    <property type="entry name" value="SPORE GERMINATION PROTEIN B3"/>
    <property type="match status" value="1"/>
</dbReference>
<evidence type="ECO:0000313" key="11">
    <source>
        <dbReference type="Proteomes" id="UP001078443"/>
    </source>
</evidence>
<keyword evidence="7" id="KW-0449">Lipoprotein</keyword>
<dbReference type="InterPro" id="IPR046953">
    <property type="entry name" value="Spore_GerAC-like_C"/>
</dbReference>
<evidence type="ECO:0000256" key="1">
    <source>
        <dbReference type="ARBA" id="ARBA00004635"/>
    </source>
</evidence>
<evidence type="ECO:0000256" key="3">
    <source>
        <dbReference type="ARBA" id="ARBA00022544"/>
    </source>
</evidence>
<dbReference type="InterPro" id="IPR038501">
    <property type="entry name" value="Spore_GerAC_C_sf"/>
</dbReference>
<dbReference type="RefSeq" id="WP_268042059.1">
    <property type="nucleotide sequence ID" value="NZ_JAPQER010000008.1"/>
</dbReference>
<evidence type="ECO:0000256" key="5">
    <source>
        <dbReference type="ARBA" id="ARBA00023136"/>
    </source>
</evidence>
<comment type="subcellular location">
    <subcellularLocation>
        <location evidence="1">Membrane</location>
        <topology evidence="1">Lipid-anchor</topology>
    </subcellularLocation>
</comment>
<reference evidence="10" key="1">
    <citation type="submission" date="2022-12" db="EMBL/GenBank/DDBJ databases">
        <authorList>
            <person name="Wang J."/>
        </authorList>
    </citation>
    <scope>NUCLEOTIDE SEQUENCE</scope>
    <source>
        <strain evidence="10">HY-45-18</strain>
    </source>
</reference>
<dbReference type="InterPro" id="IPR008844">
    <property type="entry name" value="Spore_GerAC-like"/>
</dbReference>
<dbReference type="Pfam" id="PF05504">
    <property type="entry name" value="Spore_GerAC"/>
    <property type="match status" value="1"/>
</dbReference>
<proteinExistence type="inferred from homology"/>
<evidence type="ECO:0000256" key="2">
    <source>
        <dbReference type="ARBA" id="ARBA00007886"/>
    </source>
</evidence>
<dbReference type="PANTHER" id="PTHR35789">
    <property type="entry name" value="SPORE GERMINATION PROTEIN B3"/>
    <property type="match status" value="1"/>
</dbReference>
<dbReference type="EMBL" id="JAPQER010000008">
    <property type="protein sequence ID" value="MCY6485595.1"/>
    <property type="molecule type" value="Genomic_DNA"/>
</dbReference>
<organism evidence="10 11">
    <name type="scientific">Clostridium aestuarii</name>
    <dbReference type="NCBI Taxonomy" id="338193"/>
    <lineage>
        <taxon>Bacteria</taxon>
        <taxon>Bacillati</taxon>
        <taxon>Bacillota</taxon>
        <taxon>Clostridia</taxon>
        <taxon>Eubacteriales</taxon>
        <taxon>Clostridiaceae</taxon>
        <taxon>Clostridium</taxon>
    </lineage>
</organism>
<sequence length="393" mass="45451">MKYKKIIPLILICCLLSGCWDKVEIDRRIFISTMAVDVGRDIGKEDKFKDIKSNEIFNEKEFNKLSITYGFPDISEVEPGKTATGKEKFITIDAFSMEDGMAKMVSRSSRTLHLGHIKLLILSDELLRHPDTVKEILDYIERKPCINRMMLVVVAKGRSEDYVKYQPVMEKNIESYITGIMENSGIKSNVIPIKFNELAILLYQNGNAIIPNISFDKAKNEIYLSGVALIKNYELQGNLDSEETSALEMLRGKIKGGKEVVFKDGHPIEFEIEGAERKISLVNDNYEKGLEFKVDIKLEGQLKQYYLEEDVFEENDLKEIQSNFNDVIEKKCEKVTRITQEKYSIDPIGFREYVEKFKPKLYEKIKDDWDEVYEKANIDINVETRIRRIGTTK</sequence>
<keyword evidence="3" id="KW-0309">Germination</keyword>